<evidence type="ECO:0000256" key="1">
    <source>
        <dbReference type="SAM" id="Phobius"/>
    </source>
</evidence>
<name>C7N827_SLAHD</name>
<proteinExistence type="predicted"/>
<dbReference type="Proteomes" id="UP000002026">
    <property type="component" value="Chromosome"/>
</dbReference>
<protein>
    <submittedName>
        <fullName evidence="2">Uncharacterized protein</fullName>
    </submittedName>
</protein>
<organism evidence="2 3">
    <name type="scientific">Slackia heliotrinireducens (strain ATCC 29202 / DSM 20476 / NCTC 11029 / RHS 1)</name>
    <name type="common">Peptococcus heliotrinreducens</name>
    <dbReference type="NCBI Taxonomy" id="471855"/>
    <lineage>
        <taxon>Bacteria</taxon>
        <taxon>Bacillati</taxon>
        <taxon>Actinomycetota</taxon>
        <taxon>Coriobacteriia</taxon>
        <taxon>Eggerthellales</taxon>
        <taxon>Eggerthellaceae</taxon>
        <taxon>Slackia</taxon>
    </lineage>
</organism>
<keyword evidence="1" id="KW-0472">Membrane</keyword>
<accession>C7N827</accession>
<dbReference type="HOGENOM" id="CLU_2540784_0_0_11"/>
<feature type="transmembrane region" description="Helical" evidence="1">
    <location>
        <begin position="9"/>
        <end position="34"/>
    </location>
</feature>
<dbReference type="EMBL" id="CP001684">
    <property type="protein sequence ID" value="ACV23062.1"/>
    <property type="molecule type" value="Genomic_DNA"/>
</dbReference>
<dbReference type="RefSeq" id="WP_012799163.1">
    <property type="nucleotide sequence ID" value="NC_013165.1"/>
</dbReference>
<gene>
    <name evidence="2" type="ordered locus">Shel_20500</name>
</gene>
<keyword evidence="1" id="KW-0812">Transmembrane</keyword>
<evidence type="ECO:0000313" key="3">
    <source>
        <dbReference type="Proteomes" id="UP000002026"/>
    </source>
</evidence>
<dbReference type="STRING" id="471855.Shel_20500"/>
<evidence type="ECO:0000313" key="2">
    <source>
        <dbReference type="EMBL" id="ACV23062.1"/>
    </source>
</evidence>
<dbReference type="AlphaFoldDB" id="C7N827"/>
<keyword evidence="1" id="KW-1133">Transmembrane helix</keyword>
<sequence length="83" mass="8643">MQKTNAIDAILGLVVIAAVIGILAGSICMFAAGIQEFGALGLFLDRGIFRLGMLWGQPLFMTGFVIDAVSTVVLCTAAALAKR</sequence>
<dbReference type="KEGG" id="shi:Shel_20500"/>
<reference evidence="2 3" key="1">
    <citation type="journal article" date="2009" name="Stand. Genomic Sci.">
        <title>Complete genome sequence of Slackia heliotrinireducens type strain (RHS 1).</title>
        <authorList>
            <person name="Pukall R."/>
            <person name="Lapidus A."/>
            <person name="Nolan M."/>
            <person name="Copeland A."/>
            <person name="Glavina Del Rio T."/>
            <person name="Lucas S."/>
            <person name="Chen F."/>
            <person name="Tice H."/>
            <person name="Cheng J.F."/>
            <person name="Chertkov O."/>
            <person name="Bruce D."/>
            <person name="Goodwin L."/>
            <person name="Kuske C."/>
            <person name="Brettin T."/>
            <person name="Detter J.C."/>
            <person name="Han C."/>
            <person name="Pitluck S."/>
            <person name="Pati A."/>
            <person name="Mavrommatis K."/>
            <person name="Ivanova N."/>
            <person name="Ovchinnikova G."/>
            <person name="Chen A."/>
            <person name="Palaniappan K."/>
            <person name="Schneider S."/>
            <person name="Rohde M."/>
            <person name="Chain P."/>
            <person name="D'haeseleer P."/>
            <person name="Goker M."/>
            <person name="Bristow J."/>
            <person name="Eisen J.A."/>
            <person name="Markowitz V."/>
            <person name="Kyrpides N.C."/>
            <person name="Klenk H.P."/>
            <person name="Hugenholtz P."/>
        </authorList>
    </citation>
    <scope>NUCLEOTIDE SEQUENCE [LARGE SCALE GENOMIC DNA]</scope>
    <source>
        <strain evidence="3">ATCC 29202 / DSM 20476 / NCTC 11029 / RHS 1</strain>
    </source>
</reference>
<keyword evidence="3" id="KW-1185">Reference proteome</keyword>
<feature type="transmembrane region" description="Helical" evidence="1">
    <location>
        <begin position="54"/>
        <end position="81"/>
    </location>
</feature>